<reference evidence="2 3" key="1">
    <citation type="submission" date="2024-03" db="EMBL/GenBank/DDBJ databases">
        <authorList>
            <person name="Gkanogiannis A."/>
            <person name="Becerra Lopez-Lavalle L."/>
        </authorList>
    </citation>
    <scope>NUCLEOTIDE SEQUENCE [LARGE SCALE GENOMIC DNA]</scope>
</reference>
<evidence type="ECO:0000313" key="3">
    <source>
        <dbReference type="Proteomes" id="UP001642487"/>
    </source>
</evidence>
<dbReference type="Gene3D" id="3.10.450.50">
    <property type="match status" value="1"/>
</dbReference>
<name>A0ABP0XTS0_9ROSI</name>
<accession>A0ABP0XTS0</accession>
<evidence type="ECO:0000313" key="2">
    <source>
        <dbReference type="EMBL" id="CAK9310930.1"/>
    </source>
</evidence>
<dbReference type="SUPFAM" id="SSF54427">
    <property type="entry name" value="NTF2-like"/>
    <property type="match status" value="1"/>
</dbReference>
<keyword evidence="3" id="KW-1185">Reference proteome</keyword>
<dbReference type="InterPro" id="IPR032710">
    <property type="entry name" value="NTF2-like_dom_sf"/>
</dbReference>
<dbReference type="InterPro" id="IPR037401">
    <property type="entry name" value="SnoaL-like"/>
</dbReference>
<dbReference type="PANTHER" id="PTHR33698">
    <property type="entry name" value="NUCLEAR TRANSPORT FACTOR 2 (NTF2)-LIKE PROTEIN"/>
    <property type="match status" value="1"/>
</dbReference>
<organism evidence="2 3">
    <name type="scientific">Citrullus colocynthis</name>
    <name type="common">colocynth</name>
    <dbReference type="NCBI Taxonomy" id="252529"/>
    <lineage>
        <taxon>Eukaryota</taxon>
        <taxon>Viridiplantae</taxon>
        <taxon>Streptophyta</taxon>
        <taxon>Embryophyta</taxon>
        <taxon>Tracheophyta</taxon>
        <taxon>Spermatophyta</taxon>
        <taxon>Magnoliopsida</taxon>
        <taxon>eudicotyledons</taxon>
        <taxon>Gunneridae</taxon>
        <taxon>Pentapetalae</taxon>
        <taxon>rosids</taxon>
        <taxon>fabids</taxon>
        <taxon>Cucurbitales</taxon>
        <taxon>Cucurbitaceae</taxon>
        <taxon>Benincaseae</taxon>
        <taxon>Citrullus</taxon>
    </lineage>
</organism>
<feature type="domain" description="SnoaL-like" evidence="1">
    <location>
        <begin position="86"/>
        <end position="182"/>
    </location>
</feature>
<dbReference type="Pfam" id="PF12680">
    <property type="entry name" value="SnoaL_2"/>
    <property type="match status" value="1"/>
</dbReference>
<dbReference type="Proteomes" id="UP001642487">
    <property type="component" value="Chromosome 10"/>
</dbReference>
<evidence type="ECO:0000259" key="1">
    <source>
        <dbReference type="Pfam" id="PF12680"/>
    </source>
</evidence>
<proteinExistence type="predicted"/>
<dbReference type="EMBL" id="OZ021744">
    <property type="protein sequence ID" value="CAK9310930.1"/>
    <property type="molecule type" value="Genomic_DNA"/>
</dbReference>
<dbReference type="PANTHER" id="PTHR33698:SF1">
    <property type="entry name" value="NUCLEAR TRANSPORT FACTOR 2 (NTF2) FAMILY PROTEIN"/>
    <property type="match status" value="1"/>
</dbReference>
<gene>
    <name evidence="2" type="ORF">CITCOLO1_LOCUS2573</name>
</gene>
<protein>
    <recommendedName>
        <fullName evidence="1">SnoaL-like domain-containing protein</fullName>
    </recommendedName>
</protein>
<sequence length="283" mass="32356">MALITSPPPQVVNLGSSQPLTRLSCTFLTKRTSCILQQEKNYGNSKKRKANDRLSTDVKLHFVSSCLKNDSFSCLGSSANSPSEMIERFYKCINEKNLKELSSYISEGCLIEDSLFIEPIIGKKAALSFFEELTHSMGPDVKFRIHNIYERGVSGAGAIWHLEWKNMKIPFTKGCTFIDIRNEERKTIQKAQIIIEPQVKAGHLILAIMKLVTLLLAKYPAIPEWLIKVSQQRWVKWMSKICIILFKLLLDSFLKSYLTFIHLGAQAYTNVLKFLHYLIESFK</sequence>